<feature type="compositionally biased region" description="Basic and acidic residues" evidence="1">
    <location>
        <begin position="75"/>
        <end position="86"/>
    </location>
</feature>
<feature type="compositionally biased region" description="Basic and acidic residues" evidence="1">
    <location>
        <begin position="312"/>
        <end position="324"/>
    </location>
</feature>
<feature type="compositionally biased region" description="Acidic residues" evidence="1">
    <location>
        <begin position="370"/>
        <end position="384"/>
    </location>
</feature>
<sequence length="998" mass="108558">MSKAKEAARAPRKKNASETYTRNSSARSELARGGRGGTARSRHTRGAGRSERRRERPTGRTREDDSELVEEDSREEDHGGEAGGKDEDCEQEELEGGEGGEGREGREGEDDEKGREEGNEGGEEAGEEDERQRGDGEEDLGEEKEEEEERSIAEGHRDTNEDEAQSVEETAGAGEAHRDRRGWTGGGKEGREAERFSRGYRKERPRVSVHSASRTMKSAARGRQAQQRGRPSSGSRASAEDEGKRHSSSSRETGGDAAWRRGKPGDRNGEFSPDLLYKDERDREALESMNEFEREAELARRYEELVRERQRKELLRRQDQDRKSKAGRLGDALSDIRARRARQKQQQRQTSEDEDEEEGEVSGSRKDGTEDMTESSSEDEEDEEEKKRLASPPVGAGGPGASSGVSAAADAAVGSGASAAPLSPDRGEGAGTADGVALGVGSASAGDASVENEALGRRKVFTAKSAREDEGGEPTTQQQRPVEDDRRGDLFDEDRVDSDEQRRKETARRMLQRISLELLNGVRLSTERLLHMLEHPQAEKFVRGCFVKVPQPAAAASKSPSPESPPVAWVCQIVGLRPCAPYFVPKASGTLAESAGLGAESRRGSVPCAVKLLLRVAPKASAKFDREFSLAELLNSPVTPAEYEGWKKKLQEFDSVEDLSKKLRAKLQQLKEFTFTDEDVQAILSKKQDSGAGSFLMTTGTLLKQLMSIKHEMDSLHASLSSVSTASAARRELKEKLQVLVARKAEVEAKLAKSKAAAGRARNSSTIHQVSVERRREKLSKFILNDPKRSMRKGVGREPSKASPPAATAAALTCADLLFGDGEEDAGRRKRCREGSDEVGRDRSHGGGDSRSAENRLSPFDDTRAASASPAFPSGGRDASSPRLGGESEHRSASPSSSQPRGVAGPLSSGTPQATAAWKFLLHGAPKEQRVWVKHTVQRYREGGPLNIDTANIPPPRPYASVVALLPPTPPPPSDSLLISLEEYKQQVAQLANMQLAG</sequence>
<gene>
    <name evidence="3" type="ORF">TGBR9_244220</name>
</gene>
<feature type="domain" description="Plus3" evidence="2">
    <location>
        <begin position="519"/>
        <end position="650"/>
    </location>
</feature>
<feature type="compositionally biased region" description="Polar residues" evidence="1">
    <location>
        <begin position="17"/>
        <end position="27"/>
    </location>
</feature>
<evidence type="ECO:0000256" key="1">
    <source>
        <dbReference type="SAM" id="MobiDB-lite"/>
    </source>
</evidence>
<feature type="compositionally biased region" description="Acidic residues" evidence="1">
    <location>
        <begin position="64"/>
        <end position="74"/>
    </location>
</feature>
<feature type="region of interest" description="Disordered" evidence="1">
    <location>
        <begin position="783"/>
        <end position="808"/>
    </location>
</feature>
<comment type="caution">
    <text evidence="3">The sequence shown here is derived from an EMBL/GenBank/DDBJ whole genome shotgun (WGS) entry which is preliminary data.</text>
</comment>
<dbReference type="AlphaFoldDB" id="A0A2T6IPU5"/>
<feature type="compositionally biased region" description="Low complexity" evidence="1">
    <location>
        <begin position="865"/>
        <end position="874"/>
    </location>
</feature>
<feature type="compositionally biased region" description="Basic and acidic residues" evidence="1">
    <location>
        <begin position="100"/>
        <end position="118"/>
    </location>
</feature>
<feature type="compositionally biased region" description="Basic and acidic residues" evidence="1">
    <location>
        <begin position="48"/>
        <end position="63"/>
    </location>
</feature>
<feature type="compositionally biased region" description="Basic and acidic residues" evidence="1">
    <location>
        <begin position="481"/>
        <end position="490"/>
    </location>
</feature>
<feature type="region of interest" description="Disordered" evidence="1">
    <location>
        <begin position="312"/>
        <end position="504"/>
    </location>
</feature>
<protein>
    <recommendedName>
        <fullName evidence="2">Plus3 domain-containing protein</fullName>
    </recommendedName>
</protein>
<feature type="compositionally biased region" description="Acidic residues" evidence="1">
    <location>
        <begin position="136"/>
        <end position="149"/>
    </location>
</feature>
<dbReference type="Gene3D" id="3.90.70.200">
    <property type="entry name" value="Plus-3 domain"/>
    <property type="match status" value="1"/>
</dbReference>
<dbReference type="Pfam" id="PF03126">
    <property type="entry name" value="Plus-3"/>
    <property type="match status" value="1"/>
</dbReference>
<evidence type="ECO:0000259" key="2">
    <source>
        <dbReference type="Pfam" id="PF03126"/>
    </source>
</evidence>
<evidence type="ECO:0000313" key="3">
    <source>
        <dbReference type="EMBL" id="PUA87347.1"/>
    </source>
</evidence>
<dbReference type="SUPFAM" id="SSF159042">
    <property type="entry name" value="Plus3-like"/>
    <property type="match status" value="1"/>
</dbReference>
<feature type="compositionally biased region" description="Basic and acidic residues" evidence="1">
    <location>
        <begin position="175"/>
        <end position="206"/>
    </location>
</feature>
<feature type="compositionally biased region" description="Acidic residues" evidence="1">
    <location>
        <begin position="119"/>
        <end position="129"/>
    </location>
</feature>
<accession>A0A2T6IPU5</accession>
<dbReference type="InterPro" id="IPR036128">
    <property type="entry name" value="Plus3-like_sf"/>
</dbReference>
<feature type="compositionally biased region" description="Basic and acidic residues" evidence="1">
    <location>
        <begin position="833"/>
        <end position="864"/>
    </location>
</feature>
<feature type="compositionally biased region" description="Basic and acidic residues" evidence="1">
    <location>
        <begin position="150"/>
        <end position="159"/>
    </location>
</feature>
<feature type="region of interest" description="Disordered" evidence="1">
    <location>
        <begin position="824"/>
        <end position="910"/>
    </location>
</feature>
<name>A0A2T6IPU5_TOXGO</name>
<dbReference type="InterPro" id="IPR004343">
    <property type="entry name" value="Plus-3_dom"/>
</dbReference>
<feature type="region of interest" description="Disordered" evidence="1">
    <location>
        <begin position="1"/>
        <end position="279"/>
    </location>
</feature>
<dbReference type="VEuPathDB" id="ToxoDB:TGBR9_244220"/>
<feature type="compositionally biased region" description="Low complexity" evidence="1">
    <location>
        <begin position="402"/>
        <end position="424"/>
    </location>
</feature>
<evidence type="ECO:0000313" key="4">
    <source>
        <dbReference type="Proteomes" id="UP000244488"/>
    </source>
</evidence>
<reference evidence="3 4" key="1">
    <citation type="journal article" date="2016" name="Nat. Commun.">
        <title>Local admixture of amplified and diversified secreted pathogenesis determinants shapes mosaic Toxoplasma gondii genomes.</title>
        <authorList>
            <person name="Lorenzi H."/>
            <person name="Khan A."/>
            <person name="Behnke M.S."/>
            <person name="Namasivayam S."/>
            <person name="Swapna L.S."/>
            <person name="Hadjithomas M."/>
            <person name="Karamycheva S."/>
            <person name="Pinney D."/>
            <person name="Brunk B.P."/>
            <person name="Ajioka J.W."/>
            <person name="Ajzenberg D."/>
            <person name="Boothroyd J.C."/>
            <person name="Boyle J.P."/>
            <person name="Darde M.L."/>
            <person name="Diaz-Miranda M.A."/>
            <person name="Dubey J.P."/>
            <person name="Fritz H.M."/>
            <person name="Gennari S.M."/>
            <person name="Gregory B.D."/>
            <person name="Kim K."/>
            <person name="Saeij J.P."/>
            <person name="Su C."/>
            <person name="White M.W."/>
            <person name="Zhu X.Q."/>
            <person name="Howe D.K."/>
            <person name="Rosenthal B.M."/>
            <person name="Grigg M.E."/>
            <person name="Parkinson J."/>
            <person name="Liu L."/>
            <person name="Kissinger J.C."/>
            <person name="Roos D.S."/>
            <person name="Sibley L.D."/>
        </authorList>
    </citation>
    <scope>NUCLEOTIDE SEQUENCE [LARGE SCALE GENOMIC DNA]</scope>
    <source>
        <strain evidence="3 4">TgCATBr9</strain>
    </source>
</reference>
<feature type="compositionally biased region" description="Low complexity" evidence="1">
    <location>
        <begin position="433"/>
        <end position="449"/>
    </location>
</feature>
<organism evidence="3 4">
    <name type="scientific">Toxoplasma gondii TgCATBr9</name>
    <dbReference type="NCBI Taxonomy" id="943120"/>
    <lineage>
        <taxon>Eukaryota</taxon>
        <taxon>Sar</taxon>
        <taxon>Alveolata</taxon>
        <taxon>Apicomplexa</taxon>
        <taxon>Conoidasida</taxon>
        <taxon>Coccidia</taxon>
        <taxon>Eucoccidiorida</taxon>
        <taxon>Eimeriorina</taxon>
        <taxon>Sarcocystidae</taxon>
        <taxon>Toxoplasma</taxon>
    </lineage>
</organism>
<dbReference type="GO" id="GO:0003677">
    <property type="term" value="F:DNA binding"/>
    <property type="evidence" value="ECO:0007669"/>
    <property type="project" value="InterPro"/>
</dbReference>
<proteinExistence type="predicted"/>
<feature type="compositionally biased region" description="Low complexity" evidence="1">
    <location>
        <begin position="218"/>
        <end position="237"/>
    </location>
</feature>
<dbReference type="Proteomes" id="UP000244488">
    <property type="component" value="Unassembled WGS sequence"/>
</dbReference>
<dbReference type="EMBL" id="AFHV02002093">
    <property type="protein sequence ID" value="PUA87347.1"/>
    <property type="molecule type" value="Genomic_DNA"/>
</dbReference>
<feature type="compositionally biased region" description="Acidic residues" evidence="1">
    <location>
        <begin position="87"/>
        <end position="98"/>
    </location>
</feature>